<proteinExistence type="predicted"/>
<dbReference type="EMBL" id="CAJNOC010000849">
    <property type="protein sequence ID" value="CAF0809580.1"/>
    <property type="molecule type" value="Genomic_DNA"/>
</dbReference>
<accession>A0A813TIH4</accession>
<dbReference type="OrthoDB" id="10051448at2759"/>
<name>A0A813TIH4_9BILA</name>
<protein>
    <submittedName>
        <fullName evidence="2">Uncharacterized protein</fullName>
    </submittedName>
</protein>
<evidence type="ECO:0000256" key="1">
    <source>
        <dbReference type="SAM" id="MobiDB-lite"/>
    </source>
</evidence>
<comment type="caution">
    <text evidence="2">The sequence shown here is derived from an EMBL/GenBank/DDBJ whole genome shotgun (WGS) entry which is preliminary data.</text>
</comment>
<reference evidence="2" key="1">
    <citation type="submission" date="2021-02" db="EMBL/GenBank/DDBJ databases">
        <authorList>
            <person name="Nowell W R."/>
        </authorList>
    </citation>
    <scope>NUCLEOTIDE SEQUENCE</scope>
    <source>
        <strain evidence="2">Ploen Becks lab</strain>
    </source>
</reference>
<evidence type="ECO:0000313" key="2">
    <source>
        <dbReference type="EMBL" id="CAF0809580.1"/>
    </source>
</evidence>
<sequence>MDISTIKFDYIKSNQYKSEYDADENNGKKGYEVLSGGFIFAKKKAKQRLELLAIKHKKCKASITIGFDDKVINISSNQHNIIQPSSEIPEADWHVPLQENQIKTLSFLKKVKERVSNGEECDTAKIWEDEQNKLFKTLMTDQDKDEVASLIPAFSSLKHGLQKRKSKNRPKLPTSLSSIVIDETSAFVKYKHALQDVRPPPRKKLSIGRDNEIIIFKKLLLESSIDIDVYVKQLVPLFSFRKNKNKDKSPDDSDSSDDEETNVLLDTDSDSEDEYEEHTL</sequence>
<organism evidence="2 3">
    <name type="scientific">Brachionus calyciflorus</name>
    <dbReference type="NCBI Taxonomy" id="104777"/>
    <lineage>
        <taxon>Eukaryota</taxon>
        <taxon>Metazoa</taxon>
        <taxon>Spiralia</taxon>
        <taxon>Gnathifera</taxon>
        <taxon>Rotifera</taxon>
        <taxon>Eurotatoria</taxon>
        <taxon>Monogononta</taxon>
        <taxon>Pseudotrocha</taxon>
        <taxon>Ploima</taxon>
        <taxon>Brachionidae</taxon>
        <taxon>Brachionus</taxon>
    </lineage>
</organism>
<keyword evidence="3" id="KW-1185">Reference proteome</keyword>
<dbReference type="Proteomes" id="UP000663879">
    <property type="component" value="Unassembled WGS sequence"/>
</dbReference>
<gene>
    <name evidence="2" type="ORF">OXX778_LOCUS6903</name>
</gene>
<dbReference type="AlphaFoldDB" id="A0A813TIH4"/>
<feature type="compositionally biased region" description="Acidic residues" evidence="1">
    <location>
        <begin position="252"/>
        <end position="280"/>
    </location>
</feature>
<evidence type="ECO:0000313" key="3">
    <source>
        <dbReference type="Proteomes" id="UP000663879"/>
    </source>
</evidence>
<feature type="region of interest" description="Disordered" evidence="1">
    <location>
        <begin position="242"/>
        <end position="280"/>
    </location>
</feature>